<feature type="compositionally biased region" description="Low complexity" evidence="1">
    <location>
        <begin position="8"/>
        <end position="24"/>
    </location>
</feature>
<dbReference type="AlphaFoldDB" id="A0A507FGN5"/>
<proteinExistence type="predicted"/>
<evidence type="ECO:0000313" key="2">
    <source>
        <dbReference type="EMBL" id="TPX74765.1"/>
    </source>
</evidence>
<keyword evidence="3" id="KW-1185">Reference proteome</keyword>
<feature type="region of interest" description="Disordered" evidence="1">
    <location>
        <begin position="43"/>
        <end position="67"/>
    </location>
</feature>
<accession>A0A507FGN5</accession>
<name>A0A507FGN5_9FUNG</name>
<feature type="compositionally biased region" description="Polar residues" evidence="1">
    <location>
        <begin position="281"/>
        <end position="311"/>
    </location>
</feature>
<dbReference type="Gene3D" id="3.30.160.60">
    <property type="entry name" value="Classic Zinc Finger"/>
    <property type="match status" value="1"/>
</dbReference>
<feature type="region of interest" description="Disordered" evidence="1">
    <location>
        <begin position="254"/>
        <end position="320"/>
    </location>
</feature>
<organism evidence="2 3">
    <name type="scientific">Chytriomyces confervae</name>
    <dbReference type="NCBI Taxonomy" id="246404"/>
    <lineage>
        <taxon>Eukaryota</taxon>
        <taxon>Fungi</taxon>
        <taxon>Fungi incertae sedis</taxon>
        <taxon>Chytridiomycota</taxon>
        <taxon>Chytridiomycota incertae sedis</taxon>
        <taxon>Chytridiomycetes</taxon>
        <taxon>Chytridiales</taxon>
        <taxon>Chytriomycetaceae</taxon>
        <taxon>Chytriomyces</taxon>
    </lineage>
</organism>
<dbReference type="Proteomes" id="UP000320333">
    <property type="component" value="Unassembled WGS sequence"/>
</dbReference>
<protein>
    <submittedName>
        <fullName evidence="2">Uncharacterized protein</fullName>
    </submittedName>
</protein>
<comment type="caution">
    <text evidence="2">The sequence shown here is derived from an EMBL/GenBank/DDBJ whole genome shotgun (WGS) entry which is preliminary data.</text>
</comment>
<gene>
    <name evidence="2" type="ORF">CcCBS67573_g03958</name>
</gene>
<feature type="compositionally biased region" description="Basic and acidic residues" evidence="1">
    <location>
        <begin position="260"/>
        <end position="272"/>
    </location>
</feature>
<evidence type="ECO:0000256" key="1">
    <source>
        <dbReference type="SAM" id="MobiDB-lite"/>
    </source>
</evidence>
<dbReference type="EMBL" id="QEAP01000109">
    <property type="protein sequence ID" value="TPX74765.1"/>
    <property type="molecule type" value="Genomic_DNA"/>
</dbReference>
<feature type="region of interest" description="Disordered" evidence="1">
    <location>
        <begin position="1"/>
        <end position="24"/>
    </location>
</feature>
<reference evidence="2 3" key="1">
    <citation type="journal article" date="2019" name="Sci. Rep.">
        <title>Comparative genomics of chytrid fungi reveal insights into the obligate biotrophic and pathogenic lifestyle of Synchytrium endobioticum.</title>
        <authorList>
            <person name="van de Vossenberg B.T.L.H."/>
            <person name="Warris S."/>
            <person name="Nguyen H.D.T."/>
            <person name="van Gent-Pelzer M.P.E."/>
            <person name="Joly D.L."/>
            <person name="van de Geest H.C."/>
            <person name="Bonants P.J.M."/>
            <person name="Smith D.S."/>
            <person name="Levesque C.A."/>
            <person name="van der Lee T.A.J."/>
        </authorList>
    </citation>
    <scope>NUCLEOTIDE SEQUENCE [LARGE SCALE GENOMIC DNA]</scope>
    <source>
        <strain evidence="2 3">CBS 675.73</strain>
    </source>
</reference>
<evidence type="ECO:0000313" key="3">
    <source>
        <dbReference type="Proteomes" id="UP000320333"/>
    </source>
</evidence>
<sequence length="435" mass="47651">MRVSQLLADGIESAASSDSSDGIGSAERIVSKETELMNEATLNSGIGNDKAGVCPSELGGRKQREQQQHYHPRQMSHLTHLTHVPAGYQLVLVPTEALSHFHSNAAPITNIFNARPVPSNSHFYPVPNHITAFNPLSRHLLPSPAGSESSDTICNLETLADLALVGPAVNKAPKAGGASPHIPTTSSNDQFCGFKTVHPHQYNRPTAHRQSQKQHACLQIHSQYYSLTPQQQLDTNLISPKDIFLESINSTRRRHIPSNRGKESDCDEDAHAYTKKRKPSESLSNTSHSPHAISTTELLQDFVSPSPTEAPTSKKLERRYVCPHYGQPKAKRSKYGDLSRAAADPNDSICYAKFQRRQEMERHLVSVHGSEEDKGWVCPGPVRGKGCGKRYARADALRKHLVSSRSRNVADGCSYGLSEEGIVAMVKAGATAKRL</sequence>
<dbReference type="OrthoDB" id="8922241at2759"/>